<dbReference type="GO" id="GO:0005886">
    <property type="term" value="C:plasma membrane"/>
    <property type="evidence" value="ECO:0007669"/>
    <property type="project" value="UniProtKB-SubCell"/>
</dbReference>
<dbReference type="OrthoDB" id="57451at2157"/>
<dbReference type="Gene3D" id="1.10.3720.10">
    <property type="entry name" value="MetI-like"/>
    <property type="match status" value="1"/>
</dbReference>
<evidence type="ECO:0000259" key="8">
    <source>
        <dbReference type="PROSITE" id="PS50928"/>
    </source>
</evidence>
<comment type="similarity">
    <text evidence="7">Belongs to the binding-protein-dependent transport system permease family.</text>
</comment>
<keyword evidence="5 7" id="KW-1133">Transmembrane helix</keyword>
<evidence type="ECO:0000256" key="6">
    <source>
        <dbReference type="ARBA" id="ARBA00023136"/>
    </source>
</evidence>
<sequence>MATESQPQSKPEVPIAEPSRIERWHEQLVEKGIGKAVVYGLLGVFLLWTLFPIYWLVSGALKSRQSLLSLPPTWIPTEFRVGNFVELFVQRPEFAQYIVNSVVVTVVTTVVATTIGAAAAYGFVSFEFPYNLDFHLPFYILSTRFMPPIVTIIPLFVIFRNIQLVNTLYGLICVYVMFNIPFAVWMMKGFFEEVPDSLVESAMLDGHTHLGAFFKIVLPLVKPGLLASAIFTTIITWNELLFAIILTQDVAAMTLPVGLSSFVTKYSVQWINVSVAGTIALVPVLVFAFVARQELVRGFSMGAVGK</sequence>
<reference evidence="10" key="1">
    <citation type="submission" date="2016-10" db="EMBL/GenBank/DDBJ databases">
        <authorList>
            <person name="Varghese N."/>
        </authorList>
    </citation>
    <scope>NUCLEOTIDE SEQUENCE [LARGE SCALE GENOMIC DNA]</scope>
    <source>
        <strain evidence="10">CGMCC 1.12284</strain>
    </source>
</reference>
<keyword evidence="2 7" id="KW-0813">Transport</keyword>
<dbReference type="EMBL" id="FOIS01000005">
    <property type="protein sequence ID" value="SEW31028.1"/>
    <property type="molecule type" value="Genomic_DNA"/>
</dbReference>
<feature type="transmembrane region" description="Helical" evidence="7">
    <location>
        <begin position="136"/>
        <end position="159"/>
    </location>
</feature>
<keyword evidence="10" id="KW-1185">Reference proteome</keyword>
<dbReference type="Pfam" id="PF00528">
    <property type="entry name" value="BPD_transp_1"/>
    <property type="match status" value="1"/>
</dbReference>
<evidence type="ECO:0000256" key="7">
    <source>
        <dbReference type="RuleBase" id="RU363032"/>
    </source>
</evidence>
<dbReference type="PANTHER" id="PTHR32243:SF18">
    <property type="entry name" value="INNER MEMBRANE ABC TRANSPORTER PERMEASE PROTEIN YCJP"/>
    <property type="match status" value="1"/>
</dbReference>
<name>A0A1I0QUR4_9EURY</name>
<proteinExistence type="inferred from homology"/>
<evidence type="ECO:0000313" key="10">
    <source>
        <dbReference type="Proteomes" id="UP000183275"/>
    </source>
</evidence>
<keyword evidence="4 7" id="KW-0812">Transmembrane</keyword>
<feature type="domain" description="ABC transmembrane type-1" evidence="8">
    <location>
        <begin position="98"/>
        <end position="291"/>
    </location>
</feature>
<dbReference type="STRING" id="1202768.SAMN05216285_3939"/>
<protein>
    <submittedName>
        <fullName evidence="9">Carbohydrate ABC transporter membrane protein 2, CUT1 family</fullName>
    </submittedName>
</protein>
<evidence type="ECO:0000256" key="4">
    <source>
        <dbReference type="ARBA" id="ARBA00022692"/>
    </source>
</evidence>
<keyword evidence="6 7" id="KW-0472">Membrane</keyword>
<feature type="transmembrane region" description="Helical" evidence="7">
    <location>
        <begin position="168"/>
        <end position="191"/>
    </location>
</feature>
<organism evidence="9 10">
    <name type="scientific">Natrinema salifodinae</name>
    <dbReference type="NCBI Taxonomy" id="1202768"/>
    <lineage>
        <taxon>Archaea</taxon>
        <taxon>Methanobacteriati</taxon>
        <taxon>Methanobacteriota</taxon>
        <taxon>Stenosarchaea group</taxon>
        <taxon>Halobacteria</taxon>
        <taxon>Halobacteriales</taxon>
        <taxon>Natrialbaceae</taxon>
        <taxon>Natrinema</taxon>
    </lineage>
</organism>
<evidence type="ECO:0000256" key="1">
    <source>
        <dbReference type="ARBA" id="ARBA00004651"/>
    </source>
</evidence>
<dbReference type="InterPro" id="IPR000515">
    <property type="entry name" value="MetI-like"/>
</dbReference>
<keyword evidence="3" id="KW-1003">Cell membrane</keyword>
<dbReference type="SUPFAM" id="SSF161098">
    <property type="entry name" value="MetI-like"/>
    <property type="match status" value="1"/>
</dbReference>
<comment type="subcellular location">
    <subcellularLocation>
        <location evidence="1 7">Cell membrane</location>
        <topology evidence="1 7">Multi-pass membrane protein</topology>
    </subcellularLocation>
</comment>
<dbReference type="AlphaFoldDB" id="A0A1I0QUR4"/>
<dbReference type="PANTHER" id="PTHR32243">
    <property type="entry name" value="MALTOSE TRANSPORT SYSTEM PERMEASE-RELATED"/>
    <property type="match status" value="1"/>
</dbReference>
<evidence type="ECO:0000256" key="5">
    <source>
        <dbReference type="ARBA" id="ARBA00022989"/>
    </source>
</evidence>
<evidence type="ECO:0000256" key="2">
    <source>
        <dbReference type="ARBA" id="ARBA00022448"/>
    </source>
</evidence>
<dbReference type="CDD" id="cd06261">
    <property type="entry name" value="TM_PBP2"/>
    <property type="match status" value="1"/>
</dbReference>
<evidence type="ECO:0000313" key="9">
    <source>
        <dbReference type="EMBL" id="SEW31028.1"/>
    </source>
</evidence>
<dbReference type="PROSITE" id="PS50928">
    <property type="entry name" value="ABC_TM1"/>
    <property type="match status" value="1"/>
</dbReference>
<feature type="transmembrane region" description="Helical" evidence="7">
    <location>
        <begin position="269"/>
        <end position="291"/>
    </location>
</feature>
<dbReference type="RefSeq" id="WP_049989923.1">
    <property type="nucleotide sequence ID" value="NZ_FOIS01000005.1"/>
</dbReference>
<dbReference type="Proteomes" id="UP000183275">
    <property type="component" value="Unassembled WGS sequence"/>
</dbReference>
<feature type="transmembrane region" description="Helical" evidence="7">
    <location>
        <begin position="97"/>
        <end position="124"/>
    </location>
</feature>
<feature type="transmembrane region" description="Helical" evidence="7">
    <location>
        <begin position="36"/>
        <end position="57"/>
    </location>
</feature>
<gene>
    <name evidence="9" type="ORF">SAMN05216285_3939</name>
</gene>
<dbReference type="InterPro" id="IPR050901">
    <property type="entry name" value="BP-dep_ABC_trans_perm"/>
</dbReference>
<dbReference type="InterPro" id="IPR035906">
    <property type="entry name" value="MetI-like_sf"/>
</dbReference>
<dbReference type="eggNOG" id="arCOG00159">
    <property type="taxonomic scope" value="Archaea"/>
</dbReference>
<evidence type="ECO:0000256" key="3">
    <source>
        <dbReference type="ARBA" id="ARBA00022475"/>
    </source>
</evidence>
<accession>A0A1I0QUR4</accession>
<dbReference type="GO" id="GO:0055085">
    <property type="term" value="P:transmembrane transport"/>
    <property type="evidence" value="ECO:0007669"/>
    <property type="project" value="InterPro"/>
</dbReference>